<protein>
    <submittedName>
        <fullName evidence="2">Uncharacterized protein</fullName>
    </submittedName>
</protein>
<dbReference type="EMBL" id="SEWF01000046">
    <property type="protein sequence ID" value="RYU93414.1"/>
    <property type="molecule type" value="Genomic_DNA"/>
</dbReference>
<gene>
    <name evidence="2" type="ORF">EWM59_22395</name>
</gene>
<evidence type="ECO:0000313" key="3">
    <source>
        <dbReference type="Proteomes" id="UP000293162"/>
    </source>
</evidence>
<comment type="caution">
    <text evidence="2">The sequence shown here is derived from an EMBL/GenBank/DDBJ whole genome shotgun (WGS) entry which is preliminary data.</text>
</comment>
<keyword evidence="3" id="KW-1185">Reference proteome</keyword>
<reference evidence="2 3" key="1">
    <citation type="submission" date="2019-02" db="EMBL/GenBank/DDBJ databases">
        <title>Bacterial novel species Emticicia sp. 17J42-9 isolated from soil.</title>
        <authorList>
            <person name="Jung H.-Y."/>
        </authorList>
    </citation>
    <scope>NUCLEOTIDE SEQUENCE [LARGE SCALE GENOMIC DNA]</scope>
    <source>
        <strain evidence="2 3">17J42-9</strain>
    </source>
</reference>
<name>A0A4Q5LUW0_9BACT</name>
<dbReference type="Proteomes" id="UP000293162">
    <property type="component" value="Unassembled WGS sequence"/>
</dbReference>
<dbReference type="AlphaFoldDB" id="A0A4Q5LUW0"/>
<proteinExistence type="predicted"/>
<evidence type="ECO:0000313" key="2">
    <source>
        <dbReference type="EMBL" id="RYU93414.1"/>
    </source>
</evidence>
<accession>A0A4Q5LUW0</accession>
<organism evidence="2 3">
    <name type="scientific">Emticicia agri</name>
    <dbReference type="NCBI Taxonomy" id="2492393"/>
    <lineage>
        <taxon>Bacteria</taxon>
        <taxon>Pseudomonadati</taxon>
        <taxon>Bacteroidota</taxon>
        <taxon>Cytophagia</taxon>
        <taxon>Cytophagales</taxon>
        <taxon>Leadbetterellaceae</taxon>
        <taxon>Emticicia</taxon>
    </lineage>
</organism>
<dbReference type="RefSeq" id="WP_130023489.1">
    <property type="nucleotide sequence ID" value="NZ_SEWF01000046.1"/>
</dbReference>
<feature type="region of interest" description="Disordered" evidence="1">
    <location>
        <begin position="188"/>
        <end position="208"/>
    </location>
</feature>
<evidence type="ECO:0000256" key="1">
    <source>
        <dbReference type="SAM" id="MobiDB-lite"/>
    </source>
</evidence>
<sequence>MEEIWSANFADWKIEGQELFKDAVSLDGDTIKISDQENPMVSYTLTSPLINALDNLTYTDGFTDIAIVANVKLFINQGDNAFICIHNAHNDFWLNYQVFGDSTLVSSTPNSKNLYDIIVPVLTYDSNESTDVQVVLKPQANSDYDILGAVTQLKLRLVIDHTMTPPQKSYFEVRNLKIMGQPISALEALEGEPDPGTGGPKIPPPPIR</sequence>